<dbReference type="Proteomes" id="UP000321199">
    <property type="component" value="Chromosome"/>
</dbReference>
<sequence>MTTVAINQAEALERRDALSREIRALVVSKRELTDIVLDALLSAYVNVADETGRLKEVPPVLRKIAEAVALDQLVPTRH</sequence>
<organism evidence="1 2">
    <name type="scientific">Comamonas flocculans</name>
    <dbReference type="NCBI Taxonomy" id="2597701"/>
    <lineage>
        <taxon>Bacteria</taxon>
        <taxon>Pseudomonadati</taxon>
        <taxon>Pseudomonadota</taxon>
        <taxon>Betaproteobacteria</taxon>
        <taxon>Burkholderiales</taxon>
        <taxon>Comamonadaceae</taxon>
        <taxon>Comamonas</taxon>
    </lineage>
</organism>
<accession>A0A5B8RYL5</accession>
<reference evidence="1 2" key="1">
    <citation type="submission" date="2019-07" db="EMBL/GenBank/DDBJ databases">
        <title>Complete genome sequence of Comamonas sp. NLF 7-7 isolated from livestock.</title>
        <authorList>
            <person name="Kim D.H."/>
            <person name="Kim J.G."/>
        </authorList>
    </citation>
    <scope>NUCLEOTIDE SEQUENCE [LARGE SCALE GENOMIC DNA]</scope>
    <source>
        <strain evidence="1 2">NLF 7-7</strain>
    </source>
</reference>
<dbReference type="KEGG" id="cof:FOZ74_15065"/>
<protein>
    <submittedName>
        <fullName evidence="1">Uncharacterized protein</fullName>
    </submittedName>
</protein>
<dbReference type="AlphaFoldDB" id="A0A5B8RYL5"/>
<keyword evidence="2" id="KW-1185">Reference proteome</keyword>
<dbReference type="RefSeq" id="WP_146913833.1">
    <property type="nucleotide sequence ID" value="NZ_CP042344.1"/>
</dbReference>
<gene>
    <name evidence="1" type="ORF">FOZ74_15065</name>
</gene>
<proteinExistence type="predicted"/>
<dbReference type="EMBL" id="CP042344">
    <property type="protein sequence ID" value="QEA14243.1"/>
    <property type="molecule type" value="Genomic_DNA"/>
</dbReference>
<evidence type="ECO:0000313" key="2">
    <source>
        <dbReference type="Proteomes" id="UP000321199"/>
    </source>
</evidence>
<evidence type="ECO:0000313" key="1">
    <source>
        <dbReference type="EMBL" id="QEA14243.1"/>
    </source>
</evidence>
<name>A0A5B8RYL5_9BURK</name>